<feature type="non-terminal residue" evidence="2">
    <location>
        <position position="140"/>
    </location>
</feature>
<dbReference type="Gene3D" id="3.60.40.10">
    <property type="entry name" value="PPM-type phosphatase domain"/>
    <property type="match status" value="1"/>
</dbReference>
<dbReference type="EMBL" id="JACIFD010000016">
    <property type="protein sequence ID" value="MBB4072123.1"/>
    <property type="molecule type" value="Genomic_DNA"/>
</dbReference>
<dbReference type="InterPro" id="IPR001932">
    <property type="entry name" value="PPM-type_phosphatase-like_dom"/>
</dbReference>
<reference evidence="2" key="1">
    <citation type="submission" date="2020-08" db="EMBL/GenBank/DDBJ databases">
        <title>Sequencing the genomes of 1000 actinobacteria strains.</title>
        <authorList>
            <person name="Klenk H.-P."/>
        </authorList>
    </citation>
    <scope>NUCLEOTIDE SEQUENCE [LARGE SCALE GENOMIC DNA]</scope>
    <source>
        <strain evidence="2">DSM 27064</strain>
    </source>
</reference>
<dbReference type="InterPro" id="IPR036457">
    <property type="entry name" value="PPM-type-like_dom_sf"/>
</dbReference>
<comment type="caution">
    <text evidence="2">The sequence shown here is derived from an EMBL/GenBank/DDBJ whole genome shotgun (WGS) entry which is preliminary data.</text>
</comment>
<evidence type="ECO:0000313" key="2">
    <source>
        <dbReference type="EMBL" id="MBB4072123.1"/>
    </source>
</evidence>
<dbReference type="Pfam" id="PF13672">
    <property type="entry name" value="PP2C_2"/>
    <property type="match status" value="1"/>
</dbReference>
<keyword evidence="3" id="KW-1185">Reference proteome</keyword>
<dbReference type="Proteomes" id="UP000571183">
    <property type="component" value="Unassembled WGS sequence"/>
</dbReference>
<gene>
    <name evidence="2" type="ORF">F5897_001451</name>
</gene>
<accession>A0A840DK98</accession>
<organism evidence="2 3">
    <name type="scientific">Canibacter oris</name>
    <dbReference type="NCBI Taxonomy" id="1365628"/>
    <lineage>
        <taxon>Bacteria</taxon>
        <taxon>Bacillati</taxon>
        <taxon>Actinomycetota</taxon>
        <taxon>Actinomycetes</taxon>
        <taxon>Micrococcales</taxon>
        <taxon>Microbacteriaceae</taxon>
        <taxon>Canibacter</taxon>
    </lineage>
</organism>
<evidence type="ECO:0000259" key="1">
    <source>
        <dbReference type="Pfam" id="PF13672"/>
    </source>
</evidence>
<evidence type="ECO:0000313" key="3">
    <source>
        <dbReference type="Proteomes" id="UP000571183"/>
    </source>
</evidence>
<protein>
    <submittedName>
        <fullName evidence="2">Serine/threonine protein phosphatase PrpC</fullName>
    </submittedName>
</protein>
<dbReference type="AlphaFoldDB" id="A0A840DK98"/>
<feature type="domain" description="PPM-type phosphatase" evidence="1">
    <location>
        <begin position="40"/>
        <end position="138"/>
    </location>
</feature>
<dbReference type="SUPFAM" id="SSF81606">
    <property type="entry name" value="PP2C-like"/>
    <property type="match status" value="1"/>
</dbReference>
<sequence>MTSKGENAQRQLLLYPTDNNVTVELSWHALTNVGLRRESNQDSYVVAPPIFAVADGVGGHAGGEVASQAVTARLAEIAGDKPVSVSDLVGALDRAVDDIEKQAGAVAEGAGTTVTGLVLGADPETPSWTVFNIGDSRVIS</sequence>
<proteinExistence type="predicted"/>
<name>A0A840DK98_9MICO</name>
<dbReference type="RefSeq" id="WP_183305021.1">
    <property type="nucleotide sequence ID" value="NZ_JACIFD010000016.1"/>
</dbReference>